<dbReference type="Proteomes" id="UP000624325">
    <property type="component" value="Unassembled WGS sequence"/>
</dbReference>
<dbReference type="InterPro" id="IPR010581">
    <property type="entry name" value="DUF1152"/>
</dbReference>
<name>A0ABQ4C4B6_9ACTN</name>
<dbReference type="EMBL" id="BONC01000025">
    <property type="protein sequence ID" value="GIF57633.1"/>
    <property type="molecule type" value="Genomic_DNA"/>
</dbReference>
<proteinExistence type="predicted"/>
<sequence>MVERCADATVLSVDAALWEPYLAVLQWHPSEATTLLASASLGTRGTVEIRDAGIPVPLTARSPSVHELDMSAVCHANPLVPALAQTESLSEAERLAVGVLGSTELDVERVKASQRRERRPLSGDDILGTLPRWDEAARERGIDYVTYRRLAEALGNVDVPTLRALLRARRPDRAAGLLWPTGTKPLRAD</sequence>
<protein>
    <submittedName>
        <fullName evidence="1">Uncharacterized protein</fullName>
    </submittedName>
</protein>
<dbReference type="Pfam" id="PF06626">
    <property type="entry name" value="DUF1152"/>
    <property type="match status" value="1"/>
</dbReference>
<evidence type="ECO:0000313" key="1">
    <source>
        <dbReference type="EMBL" id="GIF57633.1"/>
    </source>
</evidence>
<evidence type="ECO:0000313" key="2">
    <source>
        <dbReference type="Proteomes" id="UP000624325"/>
    </source>
</evidence>
<accession>A0ABQ4C4B6</accession>
<comment type="caution">
    <text evidence="1">The sequence shown here is derived from an EMBL/GenBank/DDBJ whole genome shotgun (WGS) entry which is preliminary data.</text>
</comment>
<organism evidence="1 2">
    <name type="scientific">Asanoa iriomotensis</name>
    <dbReference type="NCBI Taxonomy" id="234613"/>
    <lineage>
        <taxon>Bacteria</taxon>
        <taxon>Bacillati</taxon>
        <taxon>Actinomycetota</taxon>
        <taxon>Actinomycetes</taxon>
        <taxon>Micromonosporales</taxon>
        <taxon>Micromonosporaceae</taxon>
        <taxon>Asanoa</taxon>
    </lineage>
</organism>
<keyword evidence="2" id="KW-1185">Reference proteome</keyword>
<gene>
    <name evidence="1" type="ORF">Air01nite_37280</name>
</gene>
<reference evidence="1 2" key="1">
    <citation type="submission" date="2021-01" db="EMBL/GenBank/DDBJ databases">
        <title>Whole genome shotgun sequence of Asanoa iriomotensis NBRC 100142.</title>
        <authorList>
            <person name="Komaki H."/>
            <person name="Tamura T."/>
        </authorList>
    </citation>
    <scope>NUCLEOTIDE SEQUENCE [LARGE SCALE GENOMIC DNA]</scope>
    <source>
        <strain evidence="1 2">NBRC 100142</strain>
    </source>
</reference>